<reference evidence="1" key="1">
    <citation type="submission" date="2019-08" db="EMBL/GenBank/DDBJ databases">
        <title>The complete genome of Acinetobacter defluvii strain WCHAD010030.</title>
        <authorList>
            <person name="Hu Y."/>
            <person name="Qin J."/>
            <person name="Feng Y."/>
            <person name="Zong Z."/>
        </authorList>
    </citation>
    <scope>NUCLEOTIDE SEQUENCE</scope>
    <source>
        <strain evidence="1">WCHA30</strain>
    </source>
</reference>
<dbReference type="EMBL" id="CP029397">
    <property type="protein sequence ID" value="AWL29180.1"/>
    <property type="molecule type" value="Genomic_DNA"/>
</dbReference>
<proteinExistence type="predicted"/>
<gene>
    <name evidence="1" type="ORF">DJ533_11685</name>
</gene>
<dbReference type="PANTHER" id="PTHR35802">
    <property type="entry name" value="PROTEASE SYNTHASE AND SPORULATION PROTEIN PAI 2"/>
    <property type="match status" value="1"/>
</dbReference>
<keyword evidence="2" id="KW-1185">Reference proteome</keyword>
<dbReference type="Pfam" id="PF04299">
    <property type="entry name" value="FMN_bind_2"/>
    <property type="match status" value="1"/>
</dbReference>
<dbReference type="SUPFAM" id="SSF50475">
    <property type="entry name" value="FMN-binding split barrel"/>
    <property type="match status" value="1"/>
</dbReference>
<dbReference type="STRING" id="1871111.GCA_001704615_01479"/>
<dbReference type="AlphaFoldDB" id="A0A2S2FE49"/>
<dbReference type="Gene3D" id="2.30.110.10">
    <property type="entry name" value="Electron Transport, Fmn-binding Protein, Chain A"/>
    <property type="match status" value="1"/>
</dbReference>
<dbReference type="InterPro" id="IPR012349">
    <property type="entry name" value="Split_barrel_FMN-bd"/>
</dbReference>
<evidence type="ECO:0000313" key="1">
    <source>
        <dbReference type="EMBL" id="AWL29180.1"/>
    </source>
</evidence>
<organism evidence="1 2">
    <name type="scientific">Acinetobacter defluvii</name>
    <dbReference type="NCBI Taxonomy" id="1871111"/>
    <lineage>
        <taxon>Bacteria</taxon>
        <taxon>Pseudomonadati</taxon>
        <taxon>Pseudomonadota</taxon>
        <taxon>Gammaproteobacteria</taxon>
        <taxon>Moraxellales</taxon>
        <taxon>Moraxellaceae</taxon>
        <taxon>Acinetobacter</taxon>
    </lineage>
</organism>
<dbReference type="InterPro" id="IPR007396">
    <property type="entry name" value="TR_PAI2-type"/>
</dbReference>
<accession>A0A2S2FE49</accession>
<dbReference type="PIRSF" id="PIRSF010372">
    <property type="entry name" value="PaiB"/>
    <property type="match status" value="1"/>
</dbReference>
<dbReference type="Proteomes" id="UP000245977">
    <property type="component" value="Chromosome"/>
</dbReference>
<dbReference type="RefSeq" id="WP_065992879.1">
    <property type="nucleotide sequence ID" value="NZ_CP029397.2"/>
</dbReference>
<dbReference type="PANTHER" id="PTHR35802:SF1">
    <property type="entry name" value="PROTEASE SYNTHASE AND SPORULATION PROTEIN PAI 2"/>
    <property type="match status" value="1"/>
</dbReference>
<sequence>MFIAPEFQENRPKEIQRLVQDYPLATIVAHTDQGLIANHIPLLFKSDNILIGHIAKANEMYALITENQSVLAIFKGEDAYISANDYPSKLIDHKKVPTWNYQAVHVHGTLKFYDDQKSKLAAVGMLTKIQEQKTNSAQAWKMSDAPKDYLLALLEDLVVFEIEVTRIQAQSKLSQNREPTDFNAVIKRLKGRDQAGLAQAMSNLQRN</sequence>
<protein>
    <submittedName>
        <fullName evidence="1">FMN-binding negative transcriptional regulator</fullName>
    </submittedName>
</protein>
<name>A0A2S2FE49_9GAMM</name>
<evidence type="ECO:0000313" key="2">
    <source>
        <dbReference type="Proteomes" id="UP000245977"/>
    </source>
</evidence>
<dbReference type="KEGG" id="adv:DJ533_11685"/>
<dbReference type="OrthoDB" id="9794948at2"/>